<name>A0AC60QS66_IXOPE</name>
<dbReference type="EMBL" id="JABSTQ010004678">
    <property type="protein sequence ID" value="KAG0441390.1"/>
    <property type="molecule type" value="Genomic_DNA"/>
</dbReference>
<protein>
    <submittedName>
        <fullName evidence="1">Uncharacterized protein</fullName>
    </submittedName>
</protein>
<proteinExistence type="predicted"/>
<accession>A0AC60QS66</accession>
<gene>
    <name evidence="1" type="ORF">HPB47_015967</name>
</gene>
<evidence type="ECO:0000313" key="2">
    <source>
        <dbReference type="Proteomes" id="UP000805193"/>
    </source>
</evidence>
<feature type="non-terminal residue" evidence="1">
    <location>
        <position position="1"/>
    </location>
</feature>
<organism evidence="1 2">
    <name type="scientific">Ixodes persulcatus</name>
    <name type="common">Taiga tick</name>
    <dbReference type="NCBI Taxonomy" id="34615"/>
    <lineage>
        <taxon>Eukaryota</taxon>
        <taxon>Metazoa</taxon>
        <taxon>Ecdysozoa</taxon>
        <taxon>Arthropoda</taxon>
        <taxon>Chelicerata</taxon>
        <taxon>Arachnida</taxon>
        <taxon>Acari</taxon>
        <taxon>Parasitiformes</taxon>
        <taxon>Ixodida</taxon>
        <taxon>Ixodoidea</taxon>
        <taxon>Ixodidae</taxon>
        <taxon>Ixodinae</taxon>
        <taxon>Ixodes</taxon>
    </lineage>
</organism>
<sequence length="245" mass="26210">PVPKFISVQGHRVMVDYHGLRRVCNRSHKEGHIEPACKTPHCDRYGIFDPATEGCTASCLRCGHAHATTDCTQRESYAAATLQPEDTRSSSPSRAAATQEPQSPSQHMNGRDDPGRLPFNRLRLCILTAPDALEDSESSAPSSTAAAFGSPVAETDYYSSDSDRLIIDDAGDATPGQGVSSSAATTSETTASSESSTDSSSFDDATMPLDRSDVKRGFSASKSSTDTAPNLSLVLTRRPLRRTMH</sequence>
<evidence type="ECO:0000313" key="1">
    <source>
        <dbReference type="EMBL" id="KAG0441390.1"/>
    </source>
</evidence>
<comment type="caution">
    <text evidence="1">The sequence shown here is derived from an EMBL/GenBank/DDBJ whole genome shotgun (WGS) entry which is preliminary data.</text>
</comment>
<reference evidence="1 2" key="1">
    <citation type="journal article" date="2020" name="Cell">
        <title>Large-Scale Comparative Analyses of Tick Genomes Elucidate Their Genetic Diversity and Vector Capacities.</title>
        <authorList>
            <consortium name="Tick Genome and Microbiome Consortium (TIGMIC)"/>
            <person name="Jia N."/>
            <person name="Wang J."/>
            <person name="Shi W."/>
            <person name="Du L."/>
            <person name="Sun Y."/>
            <person name="Zhan W."/>
            <person name="Jiang J.F."/>
            <person name="Wang Q."/>
            <person name="Zhang B."/>
            <person name="Ji P."/>
            <person name="Bell-Sakyi L."/>
            <person name="Cui X.M."/>
            <person name="Yuan T.T."/>
            <person name="Jiang B.G."/>
            <person name="Yang W.F."/>
            <person name="Lam T.T."/>
            <person name="Chang Q.C."/>
            <person name="Ding S.J."/>
            <person name="Wang X.J."/>
            <person name="Zhu J.G."/>
            <person name="Ruan X.D."/>
            <person name="Zhao L."/>
            <person name="Wei J.T."/>
            <person name="Ye R.Z."/>
            <person name="Que T.C."/>
            <person name="Du C.H."/>
            <person name="Zhou Y.H."/>
            <person name="Cheng J.X."/>
            <person name="Dai P.F."/>
            <person name="Guo W.B."/>
            <person name="Han X.H."/>
            <person name="Huang E.J."/>
            <person name="Li L.F."/>
            <person name="Wei W."/>
            <person name="Gao Y.C."/>
            <person name="Liu J.Z."/>
            <person name="Shao H.Z."/>
            <person name="Wang X."/>
            <person name="Wang C.C."/>
            <person name="Yang T.C."/>
            <person name="Huo Q.B."/>
            <person name="Li W."/>
            <person name="Chen H.Y."/>
            <person name="Chen S.E."/>
            <person name="Zhou L.G."/>
            <person name="Ni X.B."/>
            <person name="Tian J.H."/>
            <person name="Sheng Y."/>
            <person name="Liu T."/>
            <person name="Pan Y.S."/>
            <person name="Xia L.Y."/>
            <person name="Li J."/>
            <person name="Zhao F."/>
            <person name="Cao W.C."/>
        </authorList>
    </citation>
    <scope>NUCLEOTIDE SEQUENCE [LARGE SCALE GENOMIC DNA]</scope>
    <source>
        <strain evidence="1">Iper-2018</strain>
    </source>
</reference>
<keyword evidence="2" id="KW-1185">Reference proteome</keyword>
<dbReference type="Proteomes" id="UP000805193">
    <property type="component" value="Unassembled WGS sequence"/>
</dbReference>